<evidence type="ECO:0000313" key="3">
    <source>
        <dbReference type="Proteomes" id="UP000281406"/>
    </source>
</evidence>
<dbReference type="PANTHER" id="PTHR46791:SF4">
    <property type="match status" value="1"/>
</dbReference>
<dbReference type="AlphaFoldDB" id="A0A3N0XPN2"/>
<name>A0A3N0XPN2_ANAGA</name>
<dbReference type="PROSITE" id="PS50994">
    <property type="entry name" value="INTEGRASE"/>
    <property type="match status" value="1"/>
</dbReference>
<dbReference type="Proteomes" id="UP000281406">
    <property type="component" value="Unassembled WGS sequence"/>
</dbReference>
<dbReference type="SUPFAM" id="SSF53098">
    <property type="entry name" value="Ribonuclease H-like"/>
    <property type="match status" value="1"/>
</dbReference>
<dbReference type="GO" id="GO:0003676">
    <property type="term" value="F:nucleic acid binding"/>
    <property type="evidence" value="ECO:0007669"/>
    <property type="project" value="InterPro"/>
</dbReference>
<comment type="caution">
    <text evidence="2">The sequence shown here is derived from an EMBL/GenBank/DDBJ whole genome shotgun (WGS) entry which is preliminary data.</text>
</comment>
<organism evidence="2 3">
    <name type="scientific">Anabarilius grahami</name>
    <name type="common">Kanglang fish</name>
    <name type="synonym">Barilius grahami</name>
    <dbReference type="NCBI Taxonomy" id="495550"/>
    <lineage>
        <taxon>Eukaryota</taxon>
        <taxon>Metazoa</taxon>
        <taxon>Chordata</taxon>
        <taxon>Craniata</taxon>
        <taxon>Vertebrata</taxon>
        <taxon>Euteleostomi</taxon>
        <taxon>Actinopterygii</taxon>
        <taxon>Neopterygii</taxon>
        <taxon>Teleostei</taxon>
        <taxon>Ostariophysi</taxon>
        <taxon>Cypriniformes</taxon>
        <taxon>Xenocyprididae</taxon>
        <taxon>Xenocypridinae</taxon>
        <taxon>Xenocypridinae incertae sedis</taxon>
        <taxon>Anabarilius</taxon>
    </lineage>
</organism>
<proteinExistence type="predicted"/>
<dbReference type="Gene3D" id="3.30.420.10">
    <property type="entry name" value="Ribonuclease H-like superfamily/Ribonuclease H"/>
    <property type="match status" value="1"/>
</dbReference>
<dbReference type="Pfam" id="PF24764">
    <property type="entry name" value="rva_4"/>
    <property type="match status" value="1"/>
</dbReference>
<evidence type="ECO:0000313" key="2">
    <source>
        <dbReference type="EMBL" id="ROI96433.1"/>
    </source>
</evidence>
<dbReference type="OrthoDB" id="2686689at2759"/>
<reference evidence="2 3" key="1">
    <citation type="submission" date="2018-10" db="EMBL/GenBank/DDBJ databases">
        <title>Genome assembly for a Yunnan-Guizhou Plateau 3E fish, Anabarilius grahami (Regan), and its evolutionary and genetic applications.</title>
        <authorList>
            <person name="Jiang W."/>
        </authorList>
    </citation>
    <scope>NUCLEOTIDE SEQUENCE [LARGE SCALE GENOMIC DNA]</scope>
    <source>
        <strain evidence="2">AG-KIZ</strain>
        <tissue evidence="2">Muscle</tissue>
    </source>
</reference>
<evidence type="ECO:0000259" key="1">
    <source>
        <dbReference type="PROSITE" id="PS50994"/>
    </source>
</evidence>
<sequence length="407" mass="47317">MLIKLFELELVSKSARKCARETYETESVQERTQQCATETQSVQERTQQCARETECPSVQERTQQCARETQSVQERTQQCARETESVQERTKQCARVSKSARNRSLRSRGLSIQRRRVRERLAAVDPVGTMIRTRHAIRRRVYNVRGPNHLWHIDSNHTLIAWRFVLYGCIDGYSQTVIYLECCTNNRASTVMTFFQQGVERFGLPLRVRGDRGGENIEVARYMVNNRGSERGSFIVGRSVHNQRIERLWADVNRVVSDFYKQLFQYMERSEILDSTSEVHLWALHFLYLGRIRRSAREFCQQWNHHILSSVQSMTPLAMWYTGMFLQPNLELLTQDETDEYGIDHDGPVVREDNEQIIVPESNLTINPNNLTHLQAACNPLNPHVRTLKKNAGLKTTQENGQTQRLG</sequence>
<gene>
    <name evidence="2" type="ORF">DPX16_23652</name>
</gene>
<keyword evidence="3" id="KW-1185">Reference proteome</keyword>
<dbReference type="EMBL" id="RJVU01066102">
    <property type="protein sequence ID" value="ROI96433.1"/>
    <property type="molecule type" value="Genomic_DNA"/>
</dbReference>
<dbReference type="InterPro" id="IPR001584">
    <property type="entry name" value="Integrase_cat-core"/>
</dbReference>
<feature type="domain" description="Integrase catalytic" evidence="1">
    <location>
        <begin position="143"/>
        <end position="324"/>
    </location>
</feature>
<accession>A0A3N0XPN2</accession>
<protein>
    <recommendedName>
        <fullName evidence="1">Integrase catalytic domain-containing protein</fullName>
    </recommendedName>
</protein>
<dbReference type="InterPro" id="IPR058913">
    <property type="entry name" value="Integrase_dom_put"/>
</dbReference>
<dbReference type="InterPro" id="IPR036397">
    <property type="entry name" value="RNaseH_sf"/>
</dbReference>
<dbReference type="InterPro" id="IPR012337">
    <property type="entry name" value="RNaseH-like_sf"/>
</dbReference>
<dbReference type="GO" id="GO:0015074">
    <property type="term" value="P:DNA integration"/>
    <property type="evidence" value="ECO:0007669"/>
    <property type="project" value="InterPro"/>
</dbReference>
<dbReference type="PANTHER" id="PTHR46791">
    <property type="entry name" value="EXPRESSED PROTEIN"/>
    <property type="match status" value="1"/>
</dbReference>